<accession>A0A6C0D0K4</accession>
<organism evidence="1">
    <name type="scientific">viral metagenome</name>
    <dbReference type="NCBI Taxonomy" id="1070528"/>
    <lineage>
        <taxon>unclassified sequences</taxon>
        <taxon>metagenomes</taxon>
        <taxon>organismal metagenomes</taxon>
    </lineage>
</organism>
<protein>
    <recommendedName>
        <fullName evidence="2">MYM-type domain-containing protein</fullName>
    </recommendedName>
</protein>
<reference evidence="1" key="1">
    <citation type="journal article" date="2020" name="Nature">
        <title>Giant virus diversity and host interactions through global metagenomics.</title>
        <authorList>
            <person name="Schulz F."/>
            <person name="Roux S."/>
            <person name="Paez-Espino D."/>
            <person name="Jungbluth S."/>
            <person name="Walsh D.A."/>
            <person name="Denef V.J."/>
            <person name="McMahon K.D."/>
            <person name="Konstantinidis K.T."/>
            <person name="Eloe-Fadrosh E.A."/>
            <person name="Kyrpides N.C."/>
            <person name="Woyke T."/>
        </authorList>
    </citation>
    <scope>NUCLEOTIDE SEQUENCE</scope>
    <source>
        <strain evidence="1">GVMAG-M-3300023174-107</strain>
    </source>
</reference>
<evidence type="ECO:0008006" key="2">
    <source>
        <dbReference type="Google" id="ProtNLM"/>
    </source>
</evidence>
<dbReference type="EMBL" id="MN739520">
    <property type="protein sequence ID" value="QHT10298.1"/>
    <property type="molecule type" value="Genomic_DNA"/>
</dbReference>
<name>A0A6C0D0K4_9ZZZZ</name>
<proteinExistence type="predicted"/>
<evidence type="ECO:0000313" key="1">
    <source>
        <dbReference type="EMBL" id="QHT10298.1"/>
    </source>
</evidence>
<sequence length="272" mass="31982">MEEINATNIILPKKRGRKPKGGKIVKNEKNNINVNIEKKNIILHLKCRLSDIKVEDITNYNPEICNVEPYTEDNSYEIVKEELLDDKKEIKGDKQKKAIYSKLSELEKSLNTNSICKKSDCFWCTCGFDSPSIYIPSGAFKEKYNVYGCFCSPECACSFLFNEKIDDNTKFERYQLLNYIYGKIYNYEKNIKLAPNPYYTLNKYYGNLDIDEYRQLLGYERLLLIIDKPLTKIYPELHEDNNCFETLYDHKIVLKKVNKIEKNKVINDAFQM</sequence>
<dbReference type="AlphaFoldDB" id="A0A6C0D0K4"/>